<reference evidence="1" key="1">
    <citation type="journal article" date="2019" name="Environ. Microbiol.">
        <title>Fungal ecological strategies reflected in gene transcription - a case study of two litter decomposers.</title>
        <authorList>
            <person name="Barbi F."/>
            <person name="Kohler A."/>
            <person name="Barry K."/>
            <person name="Baskaran P."/>
            <person name="Daum C."/>
            <person name="Fauchery L."/>
            <person name="Ihrmark K."/>
            <person name="Kuo A."/>
            <person name="LaButti K."/>
            <person name="Lipzen A."/>
            <person name="Morin E."/>
            <person name="Grigoriev I.V."/>
            <person name="Henrissat B."/>
            <person name="Lindahl B."/>
            <person name="Martin F."/>
        </authorList>
    </citation>
    <scope>NUCLEOTIDE SEQUENCE</scope>
    <source>
        <strain evidence="1">JB14</strain>
    </source>
</reference>
<proteinExistence type="predicted"/>
<protein>
    <recommendedName>
        <fullName evidence="3">F-box domain-containing protein</fullName>
    </recommendedName>
</protein>
<dbReference type="OrthoDB" id="2886770at2759"/>
<accession>A0A6A4HVL9</accession>
<dbReference type="Gene3D" id="3.80.10.10">
    <property type="entry name" value="Ribonuclease Inhibitor"/>
    <property type="match status" value="1"/>
</dbReference>
<sequence>MSNEVHSSAIQKLPNEILRFVFDNACDTNHFKVCDRLESRFARTGIHDKPALVLSSVCLRWRNNSLSIPSIWSRISLQWKKEASGLDYAACEKTHRRLLSALALFLQRSLQCPLALTVVVLERDATPFIPAPGLQHPVAVRLIEHANRWGSFTYHSHLGDVSDMFQAKSLPGGFPLLRELKIIRASERDISFFSCSPAPKLKSLKLPGLFRSITRDFPFAGLSHLEVTNTKDTQTLFEDSPNLTSLTLTLHHGLPKGGFALPTFPVFPSIALPSLKTVYLERSSRYQHSPENGSWANLEPFMDFLSRSSCCLTTLSIHSLSLSDYELVQLLASIPTLLNLSVDDSGILLAESPLTWKFIDSLHAIPTSPLLEQTVPIVPRLHSLTLDVGAQSFKDASVVEMVQSRWIPDKRSGIRDSGESLTLEVDCLRVFTVRFRNREEPTVAYQPLDDIERLGMRLVVLWRQ</sequence>
<keyword evidence="2" id="KW-1185">Reference proteome</keyword>
<evidence type="ECO:0000313" key="2">
    <source>
        <dbReference type="Proteomes" id="UP000799118"/>
    </source>
</evidence>
<dbReference type="SUPFAM" id="SSF52047">
    <property type="entry name" value="RNI-like"/>
    <property type="match status" value="1"/>
</dbReference>
<dbReference type="Proteomes" id="UP000799118">
    <property type="component" value="Unassembled WGS sequence"/>
</dbReference>
<dbReference type="AlphaFoldDB" id="A0A6A4HVL9"/>
<dbReference type="EMBL" id="ML769426">
    <property type="protein sequence ID" value="KAE9403312.1"/>
    <property type="molecule type" value="Genomic_DNA"/>
</dbReference>
<organism evidence="1 2">
    <name type="scientific">Gymnopus androsaceus JB14</name>
    <dbReference type="NCBI Taxonomy" id="1447944"/>
    <lineage>
        <taxon>Eukaryota</taxon>
        <taxon>Fungi</taxon>
        <taxon>Dikarya</taxon>
        <taxon>Basidiomycota</taxon>
        <taxon>Agaricomycotina</taxon>
        <taxon>Agaricomycetes</taxon>
        <taxon>Agaricomycetidae</taxon>
        <taxon>Agaricales</taxon>
        <taxon>Marasmiineae</taxon>
        <taxon>Omphalotaceae</taxon>
        <taxon>Gymnopus</taxon>
    </lineage>
</organism>
<evidence type="ECO:0008006" key="3">
    <source>
        <dbReference type="Google" id="ProtNLM"/>
    </source>
</evidence>
<name>A0A6A4HVL9_9AGAR</name>
<dbReference type="InterPro" id="IPR032675">
    <property type="entry name" value="LRR_dom_sf"/>
</dbReference>
<evidence type="ECO:0000313" key="1">
    <source>
        <dbReference type="EMBL" id="KAE9403312.1"/>
    </source>
</evidence>
<gene>
    <name evidence="1" type="ORF">BT96DRAFT_1017025</name>
</gene>